<accession>R5XQX4</accession>
<protein>
    <recommendedName>
        <fullName evidence="3">Phage protein</fullName>
    </recommendedName>
</protein>
<evidence type="ECO:0000313" key="1">
    <source>
        <dbReference type="EMBL" id="CDA11196.1"/>
    </source>
</evidence>
<name>R5XQX4_9FIRM</name>
<dbReference type="Proteomes" id="UP000017980">
    <property type="component" value="Unassembled WGS sequence"/>
</dbReference>
<evidence type="ECO:0000313" key="2">
    <source>
        <dbReference type="Proteomes" id="UP000017980"/>
    </source>
</evidence>
<proteinExistence type="predicted"/>
<dbReference type="AlphaFoldDB" id="R5XQX4"/>
<comment type="caution">
    <text evidence="1">The sequence shown here is derived from an EMBL/GenBank/DDBJ whole genome shotgun (WGS) entry which is preliminary data.</text>
</comment>
<dbReference type="EMBL" id="CBBD010000050">
    <property type="protein sequence ID" value="CDA11196.1"/>
    <property type="molecule type" value="Genomic_DNA"/>
</dbReference>
<dbReference type="RefSeq" id="WP_022072353.1">
    <property type="nucleotide sequence ID" value="NZ_HF999329.1"/>
</dbReference>
<evidence type="ECO:0008006" key="3">
    <source>
        <dbReference type="Google" id="ProtNLM"/>
    </source>
</evidence>
<organism evidence="1 2">
    <name type="scientific">Intestinibacter bartlettii CAG:1329</name>
    <dbReference type="NCBI Taxonomy" id="1263063"/>
    <lineage>
        <taxon>Bacteria</taxon>
        <taxon>Bacillati</taxon>
        <taxon>Bacillota</taxon>
        <taxon>Clostridia</taxon>
        <taxon>Peptostreptococcales</taxon>
        <taxon>Peptostreptococcaceae</taxon>
        <taxon>Intestinibacter</taxon>
    </lineage>
</organism>
<sequence length="110" mass="12921">MSQFNFNNTRKKTITVTLADENQTKLFLMTPTKKILDKLLNMEELIKEDTQENKEAMNDLYSACTDILNRNKNGKKITQAQVEELLDFEDIIQFFEAYMEFVSNIVDEKN</sequence>
<reference evidence="1" key="1">
    <citation type="submission" date="2012-11" db="EMBL/GenBank/DDBJ databases">
        <title>Dependencies among metagenomic species, viruses, plasmids and units of genetic variation.</title>
        <authorList>
            <person name="Nielsen H.B."/>
            <person name="Almeida M."/>
            <person name="Juncker A.S."/>
            <person name="Rasmussen S."/>
            <person name="Li J."/>
            <person name="Sunagawa S."/>
            <person name="Plichta D."/>
            <person name="Gautier L."/>
            <person name="Le Chatelier E."/>
            <person name="Peletier E."/>
            <person name="Bonde I."/>
            <person name="Nielsen T."/>
            <person name="Manichanh C."/>
            <person name="Arumugam M."/>
            <person name="Batto J."/>
            <person name="Santos M.B.Q.D."/>
            <person name="Blom N."/>
            <person name="Borruel N."/>
            <person name="Burgdorf K.S."/>
            <person name="Boumezbeur F."/>
            <person name="Casellas F."/>
            <person name="Dore J."/>
            <person name="Guarner F."/>
            <person name="Hansen T."/>
            <person name="Hildebrand F."/>
            <person name="Kaas R.S."/>
            <person name="Kennedy S."/>
            <person name="Kristiansen K."/>
            <person name="Kultima J.R."/>
            <person name="Leonard P."/>
            <person name="Levenez F."/>
            <person name="Lund O."/>
            <person name="Moumen B."/>
            <person name="Le Paslier D."/>
            <person name="Pons N."/>
            <person name="Pedersen O."/>
            <person name="Prifti E."/>
            <person name="Qin J."/>
            <person name="Raes J."/>
            <person name="Tap J."/>
            <person name="Tims S."/>
            <person name="Ussery D.W."/>
            <person name="Yamada T."/>
            <person name="MetaHit consortium"/>
            <person name="Renault P."/>
            <person name="Sicheritz-Ponten T."/>
            <person name="Bork P."/>
            <person name="Wang J."/>
            <person name="Brunak S."/>
            <person name="Ehrlich S.D."/>
        </authorList>
    </citation>
    <scope>NUCLEOTIDE SEQUENCE [LARGE SCALE GENOMIC DNA]</scope>
</reference>
<gene>
    <name evidence="1" type="ORF">BN488_02223</name>
</gene>